<dbReference type="InterPro" id="IPR052061">
    <property type="entry name" value="PTE-AB_protein"/>
</dbReference>
<protein>
    <submittedName>
        <fullName evidence="2">Thioesterase/thiol ester dehydrase-isomerase</fullName>
    </submittedName>
</protein>
<dbReference type="InterPro" id="IPR006683">
    <property type="entry name" value="Thioestr_dom"/>
</dbReference>
<feature type="non-terminal residue" evidence="2">
    <location>
        <position position="1"/>
    </location>
</feature>
<dbReference type="PANTHER" id="PTHR47260:SF7">
    <property type="entry name" value="THIOESTERASE FAMILY PROTEIN (AFU_ORTHOLOGUE AFUA_1G10800)"/>
    <property type="match status" value="1"/>
</dbReference>
<keyword evidence="3" id="KW-1185">Reference proteome</keyword>
<name>A0A6A6H999_VIRVR</name>
<dbReference type="AlphaFoldDB" id="A0A6A6H999"/>
<evidence type="ECO:0000313" key="2">
    <source>
        <dbReference type="EMBL" id="KAF2234625.1"/>
    </source>
</evidence>
<dbReference type="Pfam" id="PF03061">
    <property type="entry name" value="4HBT"/>
    <property type="match status" value="1"/>
</dbReference>
<sequence>LFSIFFTSAGFVMATAPIAPTINGLLNPPTDAESLELYDPPNPTAASINALILSHPLSQSLRADPSFAESRPHMKIPPAARPNNLTGGTLLGDDKVVVPPLVFTEAEGKSLVSLQYLGSALCGHPGIVHGGLLATLLDEGLARCCFPALPNRVGVTASLNIAYKKPCRAGQVVVLRATTVKVEGRKAWVEGRIETLGEVLEEEEEVGGMRVRKVGEGEVLCTAEALFIEPKAAATMPRVY</sequence>
<evidence type="ECO:0000259" key="1">
    <source>
        <dbReference type="Pfam" id="PF03061"/>
    </source>
</evidence>
<dbReference type="EMBL" id="ML991797">
    <property type="protein sequence ID" value="KAF2234625.1"/>
    <property type="molecule type" value="Genomic_DNA"/>
</dbReference>
<dbReference type="SUPFAM" id="SSF54637">
    <property type="entry name" value="Thioesterase/thiol ester dehydrase-isomerase"/>
    <property type="match status" value="1"/>
</dbReference>
<accession>A0A6A6H999</accession>
<dbReference type="Proteomes" id="UP000800092">
    <property type="component" value="Unassembled WGS sequence"/>
</dbReference>
<proteinExistence type="predicted"/>
<feature type="non-terminal residue" evidence="2">
    <location>
        <position position="240"/>
    </location>
</feature>
<dbReference type="GO" id="GO:0016853">
    <property type="term" value="F:isomerase activity"/>
    <property type="evidence" value="ECO:0007669"/>
    <property type="project" value="UniProtKB-KW"/>
</dbReference>
<evidence type="ECO:0000313" key="3">
    <source>
        <dbReference type="Proteomes" id="UP000800092"/>
    </source>
</evidence>
<dbReference type="CDD" id="cd03443">
    <property type="entry name" value="PaaI_thioesterase"/>
    <property type="match status" value="1"/>
</dbReference>
<feature type="domain" description="Thioesterase" evidence="1">
    <location>
        <begin position="126"/>
        <end position="198"/>
    </location>
</feature>
<keyword evidence="2" id="KW-0413">Isomerase</keyword>
<dbReference type="InterPro" id="IPR029069">
    <property type="entry name" value="HotDog_dom_sf"/>
</dbReference>
<dbReference type="OrthoDB" id="506431at2759"/>
<dbReference type="Gene3D" id="3.10.129.10">
    <property type="entry name" value="Hotdog Thioesterase"/>
    <property type="match status" value="1"/>
</dbReference>
<reference evidence="2" key="1">
    <citation type="journal article" date="2020" name="Stud. Mycol.">
        <title>101 Dothideomycetes genomes: a test case for predicting lifestyles and emergence of pathogens.</title>
        <authorList>
            <person name="Haridas S."/>
            <person name="Albert R."/>
            <person name="Binder M."/>
            <person name="Bloem J."/>
            <person name="Labutti K."/>
            <person name="Salamov A."/>
            <person name="Andreopoulos B."/>
            <person name="Baker S."/>
            <person name="Barry K."/>
            <person name="Bills G."/>
            <person name="Bluhm B."/>
            <person name="Cannon C."/>
            <person name="Castanera R."/>
            <person name="Culley D."/>
            <person name="Daum C."/>
            <person name="Ezra D."/>
            <person name="Gonzalez J."/>
            <person name="Henrissat B."/>
            <person name="Kuo A."/>
            <person name="Liang C."/>
            <person name="Lipzen A."/>
            <person name="Lutzoni F."/>
            <person name="Magnuson J."/>
            <person name="Mondo S."/>
            <person name="Nolan M."/>
            <person name="Ohm R."/>
            <person name="Pangilinan J."/>
            <person name="Park H.-J."/>
            <person name="Ramirez L."/>
            <person name="Alfaro M."/>
            <person name="Sun H."/>
            <person name="Tritt A."/>
            <person name="Yoshinaga Y."/>
            <person name="Zwiers L.-H."/>
            <person name="Turgeon B."/>
            <person name="Goodwin S."/>
            <person name="Spatafora J."/>
            <person name="Crous P."/>
            <person name="Grigoriev I."/>
        </authorList>
    </citation>
    <scope>NUCLEOTIDE SEQUENCE</scope>
    <source>
        <strain evidence="2">Tuck. ex Michener</strain>
    </source>
</reference>
<organism evidence="2 3">
    <name type="scientific">Viridothelium virens</name>
    <name type="common">Speckled blister lichen</name>
    <name type="synonym">Trypethelium virens</name>
    <dbReference type="NCBI Taxonomy" id="1048519"/>
    <lineage>
        <taxon>Eukaryota</taxon>
        <taxon>Fungi</taxon>
        <taxon>Dikarya</taxon>
        <taxon>Ascomycota</taxon>
        <taxon>Pezizomycotina</taxon>
        <taxon>Dothideomycetes</taxon>
        <taxon>Dothideomycetes incertae sedis</taxon>
        <taxon>Trypetheliales</taxon>
        <taxon>Trypetheliaceae</taxon>
        <taxon>Viridothelium</taxon>
    </lineage>
</organism>
<dbReference type="PANTHER" id="PTHR47260">
    <property type="entry name" value="UPF0644 PROTEIN PB2B4.06"/>
    <property type="match status" value="1"/>
</dbReference>
<gene>
    <name evidence="2" type="ORF">EV356DRAFT_431381</name>
</gene>